<sequence length="114" mass="13149">MIFASIPLLVSFAAGSAKELSDLYNTYSEIYPNHACAVFTSRPHLGRWDSSKYFIPSSWVLKRECEWFDCMYTLCIPKYAKGEQISRRADGGSENWVYNAVDFKRVNDIYLEVV</sequence>
<gene>
    <name evidence="1" type="ORF">DSO57_1013404</name>
</gene>
<organism evidence="1 2">
    <name type="scientific">Entomophthora muscae</name>
    <dbReference type="NCBI Taxonomy" id="34485"/>
    <lineage>
        <taxon>Eukaryota</taxon>
        <taxon>Fungi</taxon>
        <taxon>Fungi incertae sedis</taxon>
        <taxon>Zoopagomycota</taxon>
        <taxon>Entomophthoromycotina</taxon>
        <taxon>Entomophthoromycetes</taxon>
        <taxon>Entomophthorales</taxon>
        <taxon>Entomophthoraceae</taxon>
        <taxon>Entomophthora</taxon>
    </lineage>
</organism>
<accession>A0ACC2RWV2</accession>
<comment type="caution">
    <text evidence="1">The sequence shown here is derived from an EMBL/GenBank/DDBJ whole genome shotgun (WGS) entry which is preliminary data.</text>
</comment>
<dbReference type="EMBL" id="QTSX02006439">
    <property type="protein sequence ID" value="KAJ9054531.1"/>
    <property type="molecule type" value="Genomic_DNA"/>
</dbReference>
<proteinExistence type="predicted"/>
<protein>
    <submittedName>
        <fullName evidence="1">Uncharacterized protein</fullName>
    </submittedName>
</protein>
<reference evidence="1" key="1">
    <citation type="submission" date="2022-04" db="EMBL/GenBank/DDBJ databases">
        <title>Genome of the entomopathogenic fungus Entomophthora muscae.</title>
        <authorList>
            <person name="Elya C."/>
            <person name="Lovett B.R."/>
            <person name="Lee E."/>
            <person name="Macias A.M."/>
            <person name="Hajek A.E."/>
            <person name="De Bivort B.L."/>
            <person name="Kasson M.T."/>
            <person name="De Fine Licht H.H."/>
            <person name="Stajich J.E."/>
        </authorList>
    </citation>
    <scope>NUCLEOTIDE SEQUENCE</scope>
    <source>
        <strain evidence="1">Berkeley</strain>
    </source>
</reference>
<name>A0ACC2RWV2_9FUNG</name>
<evidence type="ECO:0000313" key="2">
    <source>
        <dbReference type="Proteomes" id="UP001165960"/>
    </source>
</evidence>
<keyword evidence="2" id="KW-1185">Reference proteome</keyword>
<evidence type="ECO:0000313" key="1">
    <source>
        <dbReference type="EMBL" id="KAJ9054531.1"/>
    </source>
</evidence>
<dbReference type="Proteomes" id="UP001165960">
    <property type="component" value="Unassembled WGS sequence"/>
</dbReference>